<evidence type="ECO:0000313" key="3">
    <source>
        <dbReference type="Proteomes" id="UP001295423"/>
    </source>
</evidence>
<gene>
    <name evidence="2" type="ORF">CYCCA115_LOCUS11763</name>
</gene>
<feature type="compositionally biased region" description="Polar residues" evidence="1">
    <location>
        <begin position="77"/>
        <end position="89"/>
    </location>
</feature>
<dbReference type="AlphaFoldDB" id="A0AAD2JGU6"/>
<evidence type="ECO:0000313" key="2">
    <source>
        <dbReference type="EMBL" id="CAJ1948745.1"/>
    </source>
</evidence>
<sequence length="109" mass="12233">MAQCIGARQKQGKMVKVMAEHLEDAFKLQESRGAYAICRNIQYPDANEKEISSMISGMEQEVKAAIEERGAILNAMETNSNKRSASGKTGNDEKIWKANEDKDYYNGRL</sequence>
<comment type="caution">
    <text evidence="2">The sequence shown here is derived from an EMBL/GenBank/DDBJ whole genome shotgun (WGS) entry which is preliminary data.</text>
</comment>
<dbReference type="EMBL" id="CAKOGP040001753">
    <property type="protein sequence ID" value="CAJ1948745.1"/>
    <property type="molecule type" value="Genomic_DNA"/>
</dbReference>
<keyword evidence="3" id="KW-1185">Reference proteome</keyword>
<feature type="region of interest" description="Disordered" evidence="1">
    <location>
        <begin position="77"/>
        <end position="109"/>
    </location>
</feature>
<evidence type="ECO:0000256" key="1">
    <source>
        <dbReference type="SAM" id="MobiDB-lite"/>
    </source>
</evidence>
<proteinExistence type="predicted"/>
<reference evidence="2" key="1">
    <citation type="submission" date="2023-08" db="EMBL/GenBank/DDBJ databases">
        <authorList>
            <person name="Audoor S."/>
            <person name="Bilcke G."/>
        </authorList>
    </citation>
    <scope>NUCLEOTIDE SEQUENCE</scope>
</reference>
<protein>
    <submittedName>
        <fullName evidence="2">Uncharacterized protein</fullName>
    </submittedName>
</protein>
<dbReference type="Proteomes" id="UP001295423">
    <property type="component" value="Unassembled WGS sequence"/>
</dbReference>
<name>A0AAD2JGU6_9STRA</name>
<organism evidence="2 3">
    <name type="scientific">Cylindrotheca closterium</name>
    <dbReference type="NCBI Taxonomy" id="2856"/>
    <lineage>
        <taxon>Eukaryota</taxon>
        <taxon>Sar</taxon>
        <taxon>Stramenopiles</taxon>
        <taxon>Ochrophyta</taxon>
        <taxon>Bacillariophyta</taxon>
        <taxon>Bacillariophyceae</taxon>
        <taxon>Bacillariophycidae</taxon>
        <taxon>Bacillariales</taxon>
        <taxon>Bacillariaceae</taxon>
        <taxon>Cylindrotheca</taxon>
    </lineage>
</organism>
<feature type="compositionally biased region" description="Basic and acidic residues" evidence="1">
    <location>
        <begin position="90"/>
        <end position="109"/>
    </location>
</feature>
<accession>A0AAD2JGU6</accession>